<dbReference type="SUPFAM" id="SSF88659">
    <property type="entry name" value="Sigma3 and sigma4 domains of RNA polymerase sigma factors"/>
    <property type="match status" value="1"/>
</dbReference>
<comment type="similarity">
    <text evidence="1">Belongs to the sigma-70 factor family. ECF subfamily.</text>
</comment>
<dbReference type="EMBL" id="LWHJ01000011">
    <property type="protein sequence ID" value="OAQ41590.1"/>
    <property type="molecule type" value="Genomic_DNA"/>
</dbReference>
<dbReference type="PANTHER" id="PTHR43133:SF45">
    <property type="entry name" value="RNA POLYMERASE ECF-TYPE SIGMA FACTOR"/>
    <property type="match status" value="1"/>
</dbReference>
<dbReference type="Pfam" id="PF04542">
    <property type="entry name" value="Sigma70_r2"/>
    <property type="match status" value="1"/>
</dbReference>
<evidence type="ECO:0000313" key="8">
    <source>
        <dbReference type="Proteomes" id="UP000078459"/>
    </source>
</evidence>
<feature type="domain" description="RNA polymerase sigma factor 70 region 4 type 2" evidence="6">
    <location>
        <begin position="102"/>
        <end position="153"/>
    </location>
</feature>
<evidence type="ECO:0008006" key="9">
    <source>
        <dbReference type="Google" id="ProtNLM"/>
    </source>
</evidence>
<dbReference type="GO" id="GO:0006352">
    <property type="term" value="P:DNA-templated transcription initiation"/>
    <property type="evidence" value="ECO:0007669"/>
    <property type="project" value="InterPro"/>
</dbReference>
<keyword evidence="3" id="KW-0731">Sigma factor</keyword>
<reference evidence="7 8" key="2">
    <citation type="submission" date="2016-06" db="EMBL/GenBank/DDBJ databases">
        <title>Pedobacter psychrophilus sp. nov., isolated from Antarctic fragmentary rock.</title>
        <authorList>
            <person name="Svec P."/>
        </authorList>
    </citation>
    <scope>NUCLEOTIDE SEQUENCE [LARGE SCALE GENOMIC DNA]</scope>
    <source>
        <strain evidence="7 8">CCM 8644</strain>
    </source>
</reference>
<dbReference type="InterPro" id="IPR039425">
    <property type="entry name" value="RNA_pol_sigma-70-like"/>
</dbReference>
<dbReference type="Gene3D" id="1.10.10.10">
    <property type="entry name" value="Winged helix-like DNA-binding domain superfamily/Winged helix DNA-binding domain"/>
    <property type="match status" value="1"/>
</dbReference>
<dbReference type="InterPro" id="IPR007627">
    <property type="entry name" value="RNA_pol_sigma70_r2"/>
</dbReference>
<evidence type="ECO:0000259" key="5">
    <source>
        <dbReference type="Pfam" id="PF04542"/>
    </source>
</evidence>
<comment type="caution">
    <text evidence="7">The sequence shown here is derived from an EMBL/GenBank/DDBJ whole genome shotgun (WGS) entry which is preliminary data.</text>
</comment>
<dbReference type="InterPro" id="IPR013325">
    <property type="entry name" value="RNA_pol_sigma_r2"/>
</dbReference>
<dbReference type="Proteomes" id="UP000078459">
    <property type="component" value="Unassembled WGS sequence"/>
</dbReference>
<dbReference type="SUPFAM" id="SSF88946">
    <property type="entry name" value="Sigma2 domain of RNA polymerase sigma factors"/>
    <property type="match status" value="1"/>
</dbReference>
<evidence type="ECO:0000256" key="2">
    <source>
        <dbReference type="ARBA" id="ARBA00023015"/>
    </source>
</evidence>
<dbReference type="STRING" id="1826909.A5893_00285"/>
<keyword evidence="8" id="KW-1185">Reference proteome</keyword>
<accession>A0A179DLK8</accession>
<name>A0A179DLK8_9SPHI</name>
<evidence type="ECO:0000313" key="7">
    <source>
        <dbReference type="EMBL" id="OAQ41590.1"/>
    </source>
</evidence>
<keyword evidence="4" id="KW-0804">Transcription</keyword>
<dbReference type="RefSeq" id="WP_068820621.1">
    <property type="nucleotide sequence ID" value="NZ_LWHJ01000011.1"/>
</dbReference>
<dbReference type="NCBIfam" id="TIGR02937">
    <property type="entry name" value="sigma70-ECF"/>
    <property type="match status" value="1"/>
</dbReference>
<proteinExistence type="inferred from homology"/>
<dbReference type="GO" id="GO:0016987">
    <property type="term" value="F:sigma factor activity"/>
    <property type="evidence" value="ECO:0007669"/>
    <property type="project" value="UniProtKB-KW"/>
</dbReference>
<dbReference type="Gene3D" id="1.10.1740.10">
    <property type="match status" value="1"/>
</dbReference>
<evidence type="ECO:0000256" key="4">
    <source>
        <dbReference type="ARBA" id="ARBA00023163"/>
    </source>
</evidence>
<gene>
    <name evidence="7" type="ORF">A5893_00285</name>
</gene>
<dbReference type="AlphaFoldDB" id="A0A179DLK8"/>
<dbReference type="InterPro" id="IPR013249">
    <property type="entry name" value="RNA_pol_sigma70_r4_t2"/>
</dbReference>
<feature type="domain" description="RNA polymerase sigma-70 region 2" evidence="5">
    <location>
        <begin position="23"/>
        <end position="73"/>
    </location>
</feature>
<dbReference type="InterPro" id="IPR036388">
    <property type="entry name" value="WH-like_DNA-bd_sf"/>
</dbReference>
<organism evidence="7 8">
    <name type="scientific">Pedobacter psychrophilus</name>
    <dbReference type="NCBI Taxonomy" id="1826909"/>
    <lineage>
        <taxon>Bacteria</taxon>
        <taxon>Pseudomonadati</taxon>
        <taxon>Bacteroidota</taxon>
        <taxon>Sphingobacteriia</taxon>
        <taxon>Sphingobacteriales</taxon>
        <taxon>Sphingobacteriaceae</taxon>
        <taxon>Pedobacter</taxon>
    </lineage>
</organism>
<dbReference type="InterPro" id="IPR013324">
    <property type="entry name" value="RNA_pol_sigma_r3/r4-like"/>
</dbReference>
<reference evidence="7 8" key="1">
    <citation type="submission" date="2016-04" db="EMBL/GenBank/DDBJ databases">
        <authorList>
            <person name="Evans L.H."/>
            <person name="Alamgir A."/>
            <person name="Owens N."/>
            <person name="Weber N.D."/>
            <person name="Virtaneva K."/>
            <person name="Barbian K."/>
            <person name="Babar A."/>
            <person name="Rosenke K."/>
        </authorList>
    </citation>
    <scope>NUCLEOTIDE SEQUENCE [LARGE SCALE GENOMIC DNA]</scope>
    <source>
        <strain evidence="7 8">CCM 8644</strain>
    </source>
</reference>
<dbReference type="InterPro" id="IPR014284">
    <property type="entry name" value="RNA_pol_sigma-70_dom"/>
</dbReference>
<evidence type="ECO:0000256" key="1">
    <source>
        <dbReference type="ARBA" id="ARBA00010641"/>
    </source>
</evidence>
<evidence type="ECO:0000259" key="6">
    <source>
        <dbReference type="Pfam" id="PF08281"/>
    </source>
</evidence>
<keyword evidence="2" id="KW-0805">Transcription regulation</keyword>
<dbReference type="PANTHER" id="PTHR43133">
    <property type="entry name" value="RNA POLYMERASE ECF-TYPE SIGMA FACTO"/>
    <property type="match status" value="1"/>
</dbReference>
<dbReference type="Pfam" id="PF08281">
    <property type="entry name" value="Sigma70_r4_2"/>
    <property type="match status" value="1"/>
</dbReference>
<sequence>MEESIFIKQINDCKGLILKLIGLYAYSINDRNDLYQEILLNAWKGINSFKGNSKFSTWLYKVALNTILTYNRNYKKPISYHSAMEDLIIPVAPQSETREDVQRLHQAIRKLDETDRVIVTLHLEGYENPEISDILGISANYVGVKLFRIKNQLQTFLTQL</sequence>
<evidence type="ECO:0000256" key="3">
    <source>
        <dbReference type="ARBA" id="ARBA00023082"/>
    </source>
</evidence>
<dbReference type="GO" id="GO:0003677">
    <property type="term" value="F:DNA binding"/>
    <property type="evidence" value="ECO:0007669"/>
    <property type="project" value="InterPro"/>
</dbReference>
<dbReference type="OrthoDB" id="9780326at2"/>
<protein>
    <recommendedName>
        <fullName evidence="9">RNA polymerase subunit sigma-70</fullName>
    </recommendedName>
</protein>